<accession>A0A699U260</accession>
<feature type="non-terminal residue" evidence="1">
    <location>
        <position position="101"/>
    </location>
</feature>
<dbReference type="AlphaFoldDB" id="A0A699U260"/>
<reference evidence="1" key="1">
    <citation type="journal article" date="2019" name="Sci. Rep.">
        <title>Draft genome of Tanacetum cinerariifolium, the natural source of mosquito coil.</title>
        <authorList>
            <person name="Yamashiro T."/>
            <person name="Shiraishi A."/>
            <person name="Satake H."/>
            <person name="Nakayama K."/>
        </authorList>
    </citation>
    <scope>NUCLEOTIDE SEQUENCE</scope>
</reference>
<gene>
    <name evidence="1" type="ORF">Tci_888356</name>
</gene>
<name>A0A699U260_TANCI</name>
<protein>
    <submittedName>
        <fullName evidence="1">Uncharacterized protein</fullName>
    </submittedName>
</protein>
<comment type="caution">
    <text evidence="1">The sequence shown here is derived from an EMBL/GenBank/DDBJ whole genome shotgun (WGS) entry which is preliminary data.</text>
</comment>
<dbReference type="EMBL" id="BKCJ011293004">
    <property type="protein sequence ID" value="GFD16387.1"/>
    <property type="molecule type" value="Genomic_DNA"/>
</dbReference>
<evidence type="ECO:0000313" key="1">
    <source>
        <dbReference type="EMBL" id="GFD16387.1"/>
    </source>
</evidence>
<organism evidence="1">
    <name type="scientific">Tanacetum cinerariifolium</name>
    <name type="common">Dalmatian daisy</name>
    <name type="synonym">Chrysanthemum cinerariifolium</name>
    <dbReference type="NCBI Taxonomy" id="118510"/>
    <lineage>
        <taxon>Eukaryota</taxon>
        <taxon>Viridiplantae</taxon>
        <taxon>Streptophyta</taxon>
        <taxon>Embryophyta</taxon>
        <taxon>Tracheophyta</taxon>
        <taxon>Spermatophyta</taxon>
        <taxon>Magnoliopsida</taxon>
        <taxon>eudicotyledons</taxon>
        <taxon>Gunneridae</taxon>
        <taxon>Pentapetalae</taxon>
        <taxon>asterids</taxon>
        <taxon>campanulids</taxon>
        <taxon>Asterales</taxon>
        <taxon>Asteraceae</taxon>
        <taxon>Asteroideae</taxon>
        <taxon>Anthemideae</taxon>
        <taxon>Anthemidinae</taxon>
        <taxon>Tanacetum</taxon>
    </lineage>
</organism>
<sequence length="101" mass="11471">MVKSSKLRWLKKVGTSQRIESSDDMENVFNQGRIIADMDQDEGIELVVDQEKDAEVEGKHTDKQAELYNLDLDHSSNVLSMQEDDTEVQEAVEIVTTAKLM</sequence>
<proteinExistence type="predicted"/>